<dbReference type="AlphaFoldDB" id="A0A8S1VRE0"/>
<accession>A0A8S1VRE0</accession>
<name>A0A8S1VRE0_9CILI</name>
<dbReference type="PANTHER" id="PTHR45333">
    <property type="entry name" value="MEMBRANE PROTEIN-RELATED"/>
    <property type="match status" value="1"/>
</dbReference>
<gene>
    <name evidence="1" type="ORF">PPENT_87.1.T0710182</name>
</gene>
<dbReference type="PANTHER" id="PTHR45333:SF1">
    <property type="entry name" value="CHROMOSOME UNDETERMINED SCAFFOLD_625, WHOLE GENOME SHOTGUN SEQUENCE"/>
    <property type="match status" value="1"/>
</dbReference>
<dbReference type="Pfam" id="PF00805">
    <property type="entry name" value="Pentapeptide"/>
    <property type="match status" value="1"/>
</dbReference>
<dbReference type="EMBL" id="CAJJDO010000071">
    <property type="protein sequence ID" value="CAD8179301.1"/>
    <property type="molecule type" value="Genomic_DNA"/>
</dbReference>
<protein>
    <recommendedName>
        <fullName evidence="3">Pentapeptide repeat-containing protein</fullName>
    </recommendedName>
</protein>
<evidence type="ECO:0000313" key="2">
    <source>
        <dbReference type="Proteomes" id="UP000689195"/>
    </source>
</evidence>
<proteinExistence type="predicted"/>
<dbReference type="OrthoDB" id="2687506at2759"/>
<comment type="caution">
    <text evidence="1">The sequence shown here is derived from an EMBL/GenBank/DDBJ whole genome shotgun (WGS) entry which is preliminary data.</text>
</comment>
<sequence length="165" mass="19316">MSKIINLPQKIKEHEFNLKDYSTEQFDEIKKNLIMKISDNRNMIELLKFLVQLTSRDDQFIQCGSNSLNMLIRMKVDLRNQSFKNIRMKNTSMIGGTFVRCNFNGSEFKNVDISGVKFNGAQLINCNWKNIKIHLKTIYIRKIKILIKQPYYIGLFGMLLSKGIN</sequence>
<keyword evidence="2" id="KW-1185">Reference proteome</keyword>
<evidence type="ECO:0008006" key="3">
    <source>
        <dbReference type="Google" id="ProtNLM"/>
    </source>
</evidence>
<evidence type="ECO:0000313" key="1">
    <source>
        <dbReference type="EMBL" id="CAD8179301.1"/>
    </source>
</evidence>
<reference evidence="1" key="1">
    <citation type="submission" date="2021-01" db="EMBL/GenBank/DDBJ databases">
        <authorList>
            <consortium name="Genoscope - CEA"/>
            <person name="William W."/>
        </authorList>
    </citation>
    <scope>NUCLEOTIDE SEQUENCE</scope>
</reference>
<dbReference type="Proteomes" id="UP000689195">
    <property type="component" value="Unassembled WGS sequence"/>
</dbReference>
<organism evidence="1 2">
    <name type="scientific">Paramecium pentaurelia</name>
    <dbReference type="NCBI Taxonomy" id="43138"/>
    <lineage>
        <taxon>Eukaryota</taxon>
        <taxon>Sar</taxon>
        <taxon>Alveolata</taxon>
        <taxon>Ciliophora</taxon>
        <taxon>Intramacronucleata</taxon>
        <taxon>Oligohymenophorea</taxon>
        <taxon>Peniculida</taxon>
        <taxon>Parameciidae</taxon>
        <taxon>Paramecium</taxon>
    </lineage>
</organism>
<dbReference type="InterPro" id="IPR001646">
    <property type="entry name" value="5peptide_repeat"/>
</dbReference>